<dbReference type="Proteomes" id="UP000325081">
    <property type="component" value="Unassembled WGS sequence"/>
</dbReference>
<keyword evidence="2" id="KW-1185">Reference proteome</keyword>
<protein>
    <submittedName>
        <fullName evidence="1">Uncharacterized protein</fullName>
    </submittedName>
</protein>
<name>A0A5A7PPA9_STRAF</name>
<dbReference type="EMBL" id="BKCP01004949">
    <property type="protein sequence ID" value="GER34713.1"/>
    <property type="molecule type" value="Genomic_DNA"/>
</dbReference>
<sequence length="177" mass="19245">MTLSTASASFIGLFAQSGSVLENCSGRGKRFGADQKGAPVLVAASSGKVFFRASPQTLIGPTSSNDRYCEGRSGQYTSVLVSQGGLEKHRNFLFEKGFLEVQASLVDIKPCIYIVEGIDHNTEILPEGIIENSLCLGAHPILQSFDVEMRKLTAKGTRSNNKNLCIFKFLLKLRPKD</sequence>
<accession>A0A5A7PPA9</accession>
<comment type="caution">
    <text evidence="1">The sequence shown here is derived from an EMBL/GenBank/DDBJ whole genome shotgun (WGS) entry which is preliminary data.</text>
</comment>
<evidence type="ECO:0000313" key="2">
    <source>
        <dbReference type="Proteomes" id="UP000325081"/>
    </source>
</evidence>
<proteinExistence type="predicted"/>
<gene>
    <name evidence="1" type="ORF">STAS_10962</name>
</gene>
<evidence type="ECO:0000313" key="1">
    <source>
        <dbReference type="EMBL" id="GER34713.1"/>
    </source>
</evidence>
<dbReference type="AlphaFoldDB" id="A0A5A7PPA9"/>
<reference evidence="2" key="1">
    <citation type="journal article" date="2019" name="Curr. Biol.">
        <title>Genome Sequence of Striga asiatica Provides Insight into the Evolution of Plant Parasitism.</title>
        <authorList>
            <person name="Yoshida S."/>
            <person name="Kim S."/>
            <person name="Wafula E.K."/>
            <person name="Tanskanen J."/>
            <person name="Kim Y.M."/>
            <person name="Honaas L."/>
            <person name="Yang Z."/>
            <person name="Spallek T."/>
            <person name="Conn C.E."/>
            <person name="Ichihashi Y."/>
            <person name="Cheong K."/>
            <person name="Cui S."/>
            <person name="Der J.P."/>
            <person name="Gundlach H."/>
            <person name="Jiao Y."/>
            <person name="Hori C."/>
            <person name="Ishida J.K."/>
            <person name="Kasahara H."/>
            <person name="Kiba T."/>
            <person name="Kim M.S."/>
            <person name="Koo N."/>
            <person name="Laohavisit A."/>
            <person name="Lee Y.H."/>
            <person name="Lumba S."/>
            <person name="McCourt P."/>
            <person name="Mortimer J.C."/>
            <person name="Mutuku J.M."/>
            <person name="Nomura T."/>
            <person name="Sasaki-Sekimoto Y."/>
            <person name="Seto Y."/>
            <person name="Wang Y."/>
            <person name="Wakatake T."/>
            <person name="Sakakibara H."/>
            <person name="Demura T."/>
            <person name="Yamaguchi S."/>
            <person name="Yoneyama K."/>
            <person name="Manabe R.I."/>
            <person name="Nelson D.C."/>
            <person name="Schulman A.H."/>
            <person name="Timko M.P."/>
            <person name="dePamphilis C.W."/>
            <person name="Choi D."/>
            <person name="Shirasu K."/>
        </authorList>
    </citation>
    <scope>NUCLEOTIDE SEQUENCE [LARGE SCALE GENOMIC DNA]</scope>
    <source>
        <strain evidence="2">cv. UVA1</strain>
    </source>
</reference>
<organism evidence="1 2">
    <name type="scientific">Striga asiatica</name>
    <name type="common">Asiatic witchweed</name>
    <name type="synonym">Buchnera asiatica</name>
    <dbReference type="NCBI Taxonomy" id="4170"/>
    <lineage>
        <taxon>Eukaryota</taxon>
        <taxon>Viridiplantae</taxon>
        <taxon>Streptophyta</taxon>
        <taxon>Embryophyta</taxon>
        <taxon>Tracheophyta</taxon>
        <taxon>Spermatophyta</taxon>
        <taxon>Magnoliopsida</taxon>
        <taxon>eudicotyledons</taxon>
        <taxon>Gunneridae</taxon>
        <taxon>Pentapetalae</taxon>
        <taxon>asterids</taxon>
        <taxon>lamiids</taxon>
        <taxon>Lamiales</taxon>
        <taxon>Orobanchaceae</taxon>
        <taxon>Buchnereae</taxon>
        <taxon>Striga</taxon>
    </lineage>
</organism>